<dbReference type="Proteomes" id="UP000887566">
    <property type="component" value="Unplaced"/>
</dbReference>
<organism evidence="3 4">
    <name type="scientific">Plectus sambesii</name>
    <dbReference type="NCBI Taxonomy" id="2011161"/>
    <lineage>
        <taxon>Eukaryota</taxon>
        <taxon>Metazoa</taxon>
        <taxon>Ecdysozoa</taxon>
        <taxon>Nematoda</taxon>
        <taxon>Chromadorea</taxon>
        <taxon>Plectida</taxon>
        <taxon>Plectina</taxon>
        <taxon>Plectoidea</taxon>
        <taxon>Plectidae</taxon>
        <taxon>Plectus</taxon>
    </lineage>
</organism>
<feature type="compositionally biased region" description="Basic and acidic residues" evidence="1">
    <location>
        <begin position="1"/>
        <end position="17"/>
    </location>
</feature>
<proteinExistence type="predicted"/>
<keyword evidence="2" id="KW-1133">Transmembrane helix</keyword>
<keyword evidence="2" id="KW-0472">Membrane</keyword>
<keyword evidence="2" id="KW-0812">Transmembrane</keyword>
<evidence type="ECO:0000256" key="2">
    <source>
        <dbReference type="SAM" id="Phobius"/>
    </source>
</evidence>
<protein>
    <submittedName>
        <fullName evidence="4">Uncharacterized protein</fullName>
    </submittedName>
</protein>
<feature type="transmembrane region" description="Helical" evidence="2">
    <location>
        <begin position="68"/>
        <end position="91"/>
    </location>
</feature>
<dbReference type="WBParaSite" id="PSAMB.scaffold13053size2455.g35289.t1">
    <property type="protein sequence ID" value="PSAMB.scaffold13053size2455.g35289.t1"/>
    <property type="gene ID" value="PSAMB.scaffold13053size2455.g35289"/>
</dbReference>
<name>A0A914UVY0_9BILA</name>
<dbReference type="AlphaFoldDB" id="A0A914UVY0"/>
<feature type="region of interest" description="Disordered" evidence="1">
    <location>
        <begin position="99"/>
        <end position="128"/>
    </location>
</feature>
<evidence type="ECO:0000313" key="4">
    <source>
        <dbReference type="WBParaSite" id="PSAMB.scaffold13053size2455.g35289.t1"/>
    </source>
</evidence>
<evidence type="ECO:0000313" key="3">
    <source>
        <dbReference type="Proteomes" id="UP000887566"/>
    </source>
</evidence>
<sequence length="128" mass="14337">MGTGRDVPRGRRDNPRDGKRRKTHGIFPFAGRGISRANPSEDQSRSTSAHHEIYSNATRLVVLVNTMFWLFVGVVAITWELGVLVVCKEFYKSKQLCKSKHAASPRLDKRNSPSNVKNFSDSPTVVPL</sequence>
<accession>A0A914UVY0</accession>
<evidence type="ECO:0000256" key="1">
    <source>
        <dbReference type="SAM" id="MobiDB-lite"/>
    </source>
</evidence>
<feature type="compositionally biased region" description="Polar residues" evidence="1">
    <location>
        <begin position="112"/>
        <end position="128"/>
    </location>
</feature>
<keyword evidence="3" id="KW-1185">Reference proteome</keyword>
<reference evidence="4" key="1">
    <citation type="submission" date="2022-11" db="UniProtKB">
        <authorList>
            <consortium name="WormBaseParasite"/>
        </authorList>
    </citation>
    <scope>IDENTIFICATION</scope>
</reference>
<feature type="region of interest" description="Disordered" evidence="1">
    <location>
        <begin position="1"/>
        <end position="50"/>
    </location>
</feature>
<feature type="compositionally biased region" description="Polar residues" evidence="1">
    <location>
        <begin position="37"/>
        <end position="47"/>
    </location>
</feature>